<keyword evidence="2" id="KW-1185">Reference proteome</keyword>
<evidence type="ECO:0000313" key="2">
    <source>
        <dbReference type="Proteomes" id="UP000045545"/>
    </source>
</evidence>
<reference evidence="1 2" key="1">
    <citation type="submission" date="2015-03" db="EMBL/GenBank/DDBJ databases">
        <authorList>
            <person name="Murphy D."/>
        </authorList>
    </citation>
    <scope>NUCLEOTIDE SEQUENCE [LARGE SCALE GENOMIC DNA]</scope>
    <source>
        <strain evidence="1 2">OL-4</strain>
    </source>
</reference>
<evidence type="ECO:0000313" key="1">
    <source>
        <dbReference type="EMBL" id="CFX16026.1"/>
    </source>
</evidence>
<dbReference type="Proteomes" id="UP000045545">
    <property type="component" value="Unassembled WGS sequence"/>
</dbReference>
<dbReference type="AlphaFoldDB" id="A0A0E4GAM5"/>
<sequence length="69" mass="7743">MKVSIAREELKTLVDLLSEEQVLALLVILKPWAEDVISPLEAQEIMEARADIKDGKGINAEDVWRELGI</sequence>
<dbReference type="RefSeq" id="WP_046495764.1">
    <property type="nucleotide sequence ID" value="NZ_CGIH01000009.1"/>
</dbReference>
<dbReference type="OrthoDB" id="1726559at2"/>
<accession>A0A0E4GAM5</accession>
<gene>
    <name evidence="1" type="ORF">662</name>
</gene>
<proteinExistence type="predicted"/>
<organism evidence="1 2">
    <name type="scientific">Syntrophomonas zehnderi OL-4</name>
    <dbReference type="NCBI Taxonomy" id="690567"/>
    <lineage>
        <taxon>Bacteria</taxon>
        <taxon>Bacillati</taxon>
        <taxon>Bacillota</taxon>
        <taxon>Clostridia</taxon>
        <taxon>Eubacteriales</taxon>
        <taxon>Syntrophomonadaceae</taxon>
        <taxon>Syntrophomonas</taxon>
    </lineage>
</organism>
<dbReference type="EMBL" id="CGIH01000009">
    <property type="protein sequence ID" value="CFX16026.1"/>
    <property type="molecule type" value="Genomic_DNA"/>
</dbReference>
<dbReference type="STRING" id="690567.662"/>
<name>A0A0E4GAM5_9FIRM</name>
<protein>
    <submittedName>
        <fullName evidence="1">Uncharacterized</fullName>
    </submittedName>
</protein>